<dbReference type="InterPro" id="IPR003646">
    <property type="entry name" value="SH3-like_bac-type"/>
</dbReference>
<reference evidence="3" key="1">
    <citation type="submission" date="2018-05" db="EMBL/GenBank/DDBJ databases">
        <authorList>
            <person name="Lanie J.A."/>
            <person name="Ng W.-L."/>
            <person name="Kazmierczak K.M."/>
            <person name="Andrzejewski T.M."/>
            <person name="Davidsen T.M."/>
            <person name="Wayne K.J."/>
            <person name="Tettelin H."/>
            <person name="Glass J.I."/>
            <person name="Rusch D."/>
            <person name="Podicherti R."/>
            <person name="Tsui H.-C.T."/>
            <person name="Winkler M.E."/>
        </authorList>
    </citation>
    <scope>NUCLEOTIDE SEQUENCE</scope>
</reference>
<proteinExistence type="predicted"/>
<dbReference type="AlphaFoldDB" id="A0A381QFT5"/>
<keyword evidence="1" id="KW-0812">Transmembrane</keyword>
<keyword evidence="1" id="KW-1133">Transmembrane helix</keyword>
<dbReference type="EMBL" id="UINC01001343">
    <property type="protein sequence ID" value="SUZ78181.1"/>
    <property type="molecule type" value="Genomic_DNA"/>
</dbReference>
<protein>
    <recommendedName>
        <fullName evidence="2">SH3b domain-containing protein</fullName>
    </recommendedName>
</protein>
<organism evidence="3">
    <name type="scientific">marine metagenome</name>
    <dbReference type="NCBI Taxonomy" id="408172"/>
    <lineage>
        <taxon>unclassified sequences</taxon>
        <taxon>metagenomes</taxon>
        <taxon>ecological metagenomes</taxon>
    </lineage>
</organism>
<evidence type="ECO:0000259" key="2">
    <source>
        <dbReference type="Pfam" id="PF08239"/>
    </source>
</evidence>
<accession>A0A381QFT5</accession>
<evidence type="ECO:0000256" key="1">
    <source>
        <dbReference type="SAM" id="Phobius"/>
    </source>
</evidence>
<gene>
    <name evidence="3" type="ORF">METZ01_LOCUS31035</name>
</gene>
<name>A0A381QFT5_9ZZZZ</name>
<dbReference type="Gene3D" id="2.30.30.40">
    <property type="entry name" value="SH3 Domains"/>
    <property type="match status" value="1"/>
</dbReference>
<feature type="transmembrane region" description="Helical" evidence="1">
    <location>
        <begin position="25"/>
        <end position="41"/>
    </location>
</feature>
<feature type="domain" description="SH3b" evidence="2">
    <location>
        <begin position="60"/>
        <end position="109"/>
    </location>
</feature>
<dbReference type="Pfam" id="PF08239">
    <property type="entry name" value="SH3_3"/>
    <property type="match status" value="1"/>
</dbReference>
<keyword evidence="1" id="KW-0472">Membrane</keyword>
<sequence>MILLAAFATLFKVFGILDVLFAFRMQVFLLIVSTLIHVIALDKYWEISDKNEGVIISPIVNVRSAPIDRNEKIIFRIHEGLKVDIVQSQPGWFEIILLDGKKGWVSHESLLRL</sequence>
<evidence type="ECO:0000313" key="3">
    <source>
        <dbReference type="EMBL" id="SUZ78181.1"/>
    </source>
</evidence>